<organism evidence="2 3">
    <name type="scientific">Kibdelosporangium lantanae</name>
    <dbReference type="NCBI Taxonomy" id="1497396"/>
    <lineage>
        <taxon>Bacteria</taxon>
        <taxon>Bacillati</taxon>
        <taxon>Actinomycetota</taxon>
        <taxon>Actinomycetes</taxon>
        <taxon>Pseudonocardiales</taxon>
        <taxon>Pseudonocardiaceae</taxon>
        <taxon>Kibdelosporangium</taxon>
    </lineage>
</organism>
<keyword evidence="3" id="KW-1185">Reference proteome</keyword>
<dbReference type="Gene3D" id="1.10.630.10">
    <property type="entry name" value="Cytochrome P450"/>
    <property type="match status" value="1"/>
</dbReference>
<reference evidence="3" key="1">
    <citation type="journal article" date="2019" name="Int. J. Syst. Evol. Microbiol.">
        <title>The Global Catalogue of Microorganisms (GCM) 10K type strain sequencing project: providing services to taxonomists for standard genome sequencing and annotation.</title>
        <authorList>
            <consortium name="The Broad Institute Genomics Platform"/>
            <consortium name="The Broad Institute Genome Sequencing Center for Infectious Disease"/>
            <person name="Wu L."/>
            <person name="Ma J."/>
        </authorList>
    </citation>
    <scope>NUCLEOTIDE SEQUENCE [LARGE SCALE GENOMIC DNA]</scope>
    <source>
        <strain evidence="3">JCM 31486</strain>
    </source>
</reference>
<comment type="caution">
    <text evidence="2">The sequence shown here is derived from an EMBL/GenBank/DDBJ whole genome shotgun (WGS) entry which is preliminary data.</text>
</comment>
<feature type="compositionally biased region" description="Low complexity" evidence="1">
    <location>
        <begin position="90"/>
        <end position="100"/>
    </location>
</feature>
<accession>A0ABW3MFJ0</accession>
<proteinExistence type="predicted"/>
<dbReference type="Proteomes" id="UP001597045">
    <property type="component" value="Unassembled WGS sequence"/>
</dbReference>
<sequence length="147" mass="15662">MREQCPVVHSPHHGGFEYPTRYSDFRAAMSNPVAFSSADGVFIPPSGLPRIPALEFDEPEHSTWRAVLNGPLTPRAVRRPTCASARRGGKPAADDAAPAVRADDDTPGGRGRLPDVRIAGEVVERSLVGGKLSAVQKLPVTLTPTTT</sequence>
<dbReference type="InterPro" id="IPR036396">
    <property type="entry name" value="Cyt_P450_sf"/>
</dbReference>
<evidence type="ECO:0000313" key="2">
    <source>
        <dbReference type="EMBL" id="MFD1049412.1"/>
    </source>
</evidence>
<feature type="region of interest" description="Disordered" evidence="1">
    <location>
        <begin position="79"/>
        <end position="115"/>
    </location>
</feature>
<evidence type="ECO:0008006" key="4">
    <source>
        <dbReference type="Google" id="ProtNLM"/>
    </source>
</evidence>
<protein>
    <recommendedName>
        <fullName evidence="4">Cytochrome P450</fullName>
    </recommendedName>
</protein>
<evidence type="ECO:0000313" key="3">
    <source>
        <dbReference type="Proteomes" id="UP001597045"/>
    </source>
</evidence>
<name>A0ABW3MFJ0_9PSEU</name>
<evidence type="ECO:0000256" key="1">
    <source>
        <dbReference type="SAM" id="MobiDB-lite"/>
    </source>
</evidence>
<gene>
    <name evidence="2" type="ORF">ACFQ1S_29690</name>
</gene>
<dbReference type="EMBL" id="JBHTIS010002161">
    <property type="protein sequence ID" value="MFD1049412.1"/>
    <property type="molecule type" value="Genomic_DNA"/>
</dbReference>